<evidence type="ECO:0000313" key="1">
    <source>
        <dbReference type="EMBL" id="CAJ2666274.1"/>
    </source>
</evidence>
<sequence>MTKFMKFVCVMIFFLFLFHVATSDDRRECFGDNHCAHIKCKLSWIPRCTSTFQCKCMDPISGTTL</sequence>
<name>A0ACB0LA28_TRIPR</name>
<comment type="caution">
    <text evidence="1">The sequence shown here is derived from an EMBL/GenBank/DDBJ whole genome shotgun (WGS) entry which is preliminary data.</text>
</comment>
<proteinExistence type="predicted"/>
<reference evidence="1" key="1">
    <citation type="submission" date="2023-10" db="EMBL/GenBank/DDBJ databases">
        <authorList>
            <person name="Rodriguez Cubillos JULIANA M."/>
            <person name="De Vega J."/>
        </authorList>
    </citation>
    <scope>NUCLEOTIDE SEQUENCE</scope>
</reference>
<gene>
    <name evidence="1" type="ORF">MILVUS5_LOCUS31087</name>
</gene>
<organism evidence="1 2">
    <name type="scientific">Trifolium pratense</name>
    <name type="common">Red clover</name>
    <dbReference type="NCBI Taxonomy" id="57577"/>
    <lineage>
        <taxon>Eukaryota</taxon>
        <taxon>Viridiplantae</taxon>
        <taxon>Streptophyta</taxon>
        <taxon>Embryophyta</taxon>
        <taxon>Tracheophyta</taxon>
        <taxon>Spermatophyta</taxon>
        <taxon>Magnoliopsida</taxon>
        <taxon>eudicotyledons</taxon>
        <taxon>Gunneridae</taxon>
        <taxon>Pentapetalae</taxon>
        <taxon>rosids</taxon>
        <taxon>fabids</taxon>
        <taxon>Fabales</taxon>
        <taxon>Fabaceae</taxon>
        <taxon>Papilionoideae</taxon>
        <taxon>50 kb inversion clade</taxon>
        <taxon>NPAAA clade</taxon>
        <taxon>Hologalegina</taxon>
        <taxon>IRL clade</taxon>
        <taxon>Trifolieae</taxon>
        <taxon>Trifolium</taxon>
    </lineage>
</organism>
<accession>A0ACB0LA28</accession>
<dbReference type="Proteomes" id="UP001177021">
    <property type="component" value="Unassembled WGS sequence"/>
</dbReference>
<protein>
    <submittedName>
        <fullName evidence="1">Uncharacterized protein</fullName>
    </submittedName>
</protein>
<keyword evidence="2" id="KW-1185">Reference proteome</keyword>
<evidence type="ECO:0000313" key="2">
    <source>
        <dbReference type="Proteomes" id="UP001177021"/>
    </source>
</evidence>
<dbReference type="EMBL" id="CASHSV030000513">
    <property type="protein sequence ID" value="CAJ2666274.1"/>
    <property type="molecule type" value="Genomic_DNA"/>
</dbReference>